<dbReference type="RefSeq" id="WP_043219873.1">
    <property type="nucleotide sequence ID" value="NZ_CP007511.1"/>
</dbReference>
<feature type="chain" id="PRO_5034753802" evidence="5">
    <location>
        <begin position="24"/>
        <end position="261"/>
    </location>
</feature>
<evidence type="ECO:0000313" key="10">
    <source>
        <dbReference type="Proteomes" id="UP000182276"/>
    </source>
</evidence>
<dbReference type="InterPro" id="IPR029095">
    <property type="entry name" value="NarX-like_N"/>
</dbReference>
<dbReference type="InterPro" id="IPR042295">
    <property type="entry name" value="NarX-like_N_sf"/>
</dbReference>
<dbReference type="EMBL" id="CP007511">
    <property type="protein sequence ID" value="AJE15141.1"/>
    <property type="molecule type" value="Genomic_DNA"/>
</dbReference>
<dbReference type="Pfam" id="PF13675">
    <property type="entry name" value="PilJ"/>
    <property type="match status" value="2"/>
</dbReference>
<evidence type="ECO:0000313" key="9">
    <source>
        <dbReference type="Proteomes" id="UP000031271"/>
    </source>
</evidence>
<dbReference type="AlphaFoldDB" id="A0A8D3Y0N1"/>
<accession>A0A8D3Y0N1</accession>
<organism evidence="7 9">
    <name type="scientific">Stutzerimonas balearica DSM 6083</name>
    <dbReference type="NCBI Taxonomy" id="1123016"/>
    <lineage>
        <taxon>Bacteria</taxon>
        <taxon>Pseudomonadati</taxon>
        <taxon>Pseudomonadota</taxon>
        <taxon>Gammaproteobacteria</taxon>
        <taxon>Pseudomonadales</taxon>
        <taxon>Pseudomonadaceae</taxon>
        <taxon>Stutzerimonas</taxon>
    </lineage>
</organism>
<dbReference type="KEGG" id="pbm:CL52_08795"/>
<gene>
    <name evidence="7" type="ORF">CL52_08795</name>
    <name evidence="8" type="ORF">SAMN05660875_103189</name>
</gene>
<comment type="subcellular location">
    <subcellularLocation>
        <location evidence="1">Membrane</location>
        <topology evidence="1">Multi-pass membrane protein</topology>
    </subcellularLocation>
</comment>
<evidence type="ECO:0000256" key="3">
    <source>
        <dbReference type="ARBA" id="ARBA00022989"/>
    </source>
</evidence>
<reference evidence="9" key="1">
    <citation type="submission" date="2014-03" db="EMBL/GenBank/DDBJ databases">
        <title>Complete genome of Pseudomonas balearica DSM 6083T, a sewage water isolate from an enrichment with 2-methylnaphthalene.</title>
        <authorList>
            <person name="Salva-Serra F."/>
            <person name="Jaen-Luchoro D."/>
            <person name="Busquets A."/>
            <person name="Pena A."/>
            <person name="Gomila M."/>
            <person name="Bosch R."/>
            <person name="Nogales B."/>
            <person name="Garcia-Valdes E."/>
            <person name="Lalucat J."/>
            <person name="Bennasar A."/>
        </authorList>
    </citation>
    <scope>NUCLEOTIDE SEQUENCE [LARGE SCALE GENOMIC DNA]</scope>
    <source>
        <strain evidence="9">DSM 6083</strain>
    </source>
</reference>
<dbReference type="EMBL" id="FNHO01000003">
    <property type="protein sequence ID" value="SDM23728.1"/>
    <property type="molecule type" value="Genomic_DNA"/>
</dbReference>
<protein>
    <submittedName>
        <fullName evidence="7">ATP synthase F0F1 subunit beta</fullName>
    </submittedName>
    <submittedName>
        <fullName evidence="8">Type IV pili methyl-accepting chemotaxis transducer N-term</fullName>
    </submittedName>
</protein>
<dbReference type="GeneID" id="77260015"/>
<keyword evidence="5" id="KW-0732">Signal</keyword>
<feature type="domain" description="NarX-like N-terminal" evidence="6">
    <location>
        <begin position="142"/>
        <end position="220"/>
    </location>
</feature>
<proteinExistence type="predicted"/>
<evidence type="ECO:0000256" key="4">
    <source>
        <dbReference type="ARBA" id="ARBA00023136"/>
    </source>
</evidence>
<evidence type="ECO:0000259" key="6">
    <source>
        <dbReference type="Pfam" id="PF13675"/>
    </source>
</evidence>
<reference evidence="7 9" key="3">
    <citation type="journal article" name="Genome Announc.">
        <title>Complete Genome Sequence of Pseudomonas balearica DSM 6083T.</title>
        <authorList>
            <person name="Bennasar-Figueras A."/>
            <person name="Salva-Serra F."/>
            <person name="Jaen-Luchoro D."/>
            <person name="Segui C."/>
            <person name="Aliaga F."/>
            <person name="Busquets A."/>
            <person name="Gomila M."/>
            <person name="Moore E.R."/>
            <person name="Lalucat J."/>
        </authorList>
    </citation>
    <scope>NUCLEOTIDE SEQUENCE [LARGE SCALE GENOMIC DNA]</scope>
    <source>
        <strain evidence="9">DSM 6083</strain>
        <strain evidence="7">DSM6083</strain>
    </source>
</reference>
<evidence type="ECO:0000313" key="7">
    <source>
        <dbReference type="EMBL" id="AJE15141.1"/>
    </source>
</evidence>
<keyword evidence="10" id="KW-1185">Reference proteome</keyword>
<dbReference type="GO" id="GO:0016020">
    <property type="term" value="C:membrane"/>
    <property type="evidence" value="ECO:0007669"/>
    <property type="project" value="UniProtKB-SubCell"/>
</dbReference>
<feature type="signal peptide" evidence="5">
    <location>
        <begin position="1"/>
        <end position="23"/>
    </location>
</feature>
<keyword evidence="4" id="KW-0472">Membrane</keyword>
<evidence type="ECO:0000313" key="8">
    <source>
        <dbReference type="EMBL" id="SDM23728.1"/>
    </source>
</evidence>
<keyword evidence="2" id="KW-0812">Transmembrane</keyword>
<evidence type="ECO:0000256" key="5">
    <source>
        <dbReference type="SAM" id="SignalP"/>
    </source>
</evidence>
<dbReference type="Gene3D" id="1.20.120.960">
    <property type="entry name" value="Histidine kinase NarX, sensor domain"/>
    <property type="match status" value="2"/>
</dbReference>
<dbReference type="Proteomes" id="UP000182276">
    <property type="component" value="Unassembled WGS sequence"/>
</dbReference>
<name>A0A8D3Y0N1_9GAMM</name>
<sequence>MIRQKLTHLLFLSLLLGALPCQAAINDAEAVNRAGQQRMLSQRVAKSYLMIGTDTRTEQALTQLDHSVASAEENSLLLADYAPNASIRAAVDEAFATWQQFRELALGKPDKANSLDVLRLAERFLSQSEGLVKRIEQHNGSQAAHLVNRSGRLRMLSQRIAMLYLALSWNLPAPELKREFVTAVQEFDEGLAELHEARQNTAVITQRLDQIDKQWRFARAGFQLADESRYVPTVIVTTSESLLQKLEALTADYANLAQSTH</sequence>
<dbReference type="Proteomes" id="UP000031271">
    <property type="component" value="Chromosome"/>
</dbReference>
<keyword evidence="3" id="KW-1133">Transmembrane helix</keyword>
<evidence type="ECO:0000256" key="1">
    <source>
        <dbReference type="ARBA" id="ARBA00004141"/>
    </source>
</evidence>
<reference evidence="8 10" key="2">
    <citation type="submission" date="2016-10" db="EMBL/GenBank/DDBJ databases">
        <authorList>
            <person name="Varghese N."/>
            <person name="Submissions S."/>
        </authorList>
    </citation>
    <scope>NUCLEOTIDE SEQUENCE [LARGE SCALE GENOMIC DNA]</scope>
    <source>
        <strain evidence="8 10">DSM 6083</strain>
    </source>
</reference>
<evidence type="ECO:0000256" key="2">
    <source>
        <dbReference type="ARBA" id="ARBA00022692"/>
    </source>
</evidence>
<feature type="domain" description="NarX-like N-terminal" evidence="6">
    <location>
        <begin position="26"/>
        <end position="116"/>
    </location>
</feature>